<evidence type="ECO:0000313" key="2">
    <source>
        <dbReference type="EMBL" id="OOZ41778.1"/>
    </source>
</evidence>
<keyword evidence="3" id="KW-1185">Reference proteome</keyword>
<comment type="caution">
    <text evidence="2">The sequence shown here is derived from an EMBL/GenBank/DDBJ whole genome shotgun (WGS) entry which is preliminary data.</text>
</comment>
<evidence type="ECO:0000313" key="3">
    <source>
        <dbReference type="Proteomes" id="UP000190198"/>
    </source>
</evidence>
<evidence type="ECO:0000259" key="1">
    <source>
        <dbReference type="Pfam" id="PF13449"/>
    </source>
</evidence>
<sequence>MENERGNSMSALEALPDGSLVAMERAWDSVFFSLVISLKQLRIDADRLVVEKIARLSSSEGWILDNFEGLAHHLGKRFFIVSDDNQNPLQRTLLYYIELDTK</sequence>
<dbReference type="Pfam" id="PF13449">
    <property type="entry name" value="Phytase-like"/>
    <property type="match status" value="1"/>
</dbReference>
<organism evidence="2 3">
    <name type="scientific">Solemya elarraichensis gill symbiont</name>
    <dbReference type="NCBI Taxonomy" id="1918949"/>
    <lineage>
        <taxon>Bacteria</taxon>
        <taxon>Pseudomonadati</taxon>
        <taxon>Pseudomonadota</taxon>
        <taxon>Gammaproteobacteria</taxon>
        <taxon>sulfur-oxidizing symbionts</taxon>
    </lineage>
</organism>
<dbReference type="InterPro" id="IPR027372">
    <property type="entry name" value="Phytase-like_dom"/>
</dbReference>
<dbReference type="Proteomes" id="UP000190198">
    <property type="component" value="Unassembled WGS sequence"/>
</dbReference>
<proteinExistence type="predicted"/>
<name>A0A1T2L9I2_9GAMM</name>
<dbReference type="AlphaFoldDB" id="A0A1T2L9I2"/>
<feature type="domain" description="Phytase-like" evidence="1">
    <location>
        <begin position="5"/>
        <end position="85"/>
    </location>
</feature>
<dbReference type="EMBL" id="MPRK01000053">
    <property type="protein sequence ID" value="OOZ41778.1"/>
    <property type="molecule type" value="Genomic_DNA"/>
</dbReference>
<protein>
    <recommendedName>
        <fullName evidence="1">Phytase-like domain-containing protein</fullName>
    </recommendedName>
</protein>
<dbReference type="OrthoDB" id="9798693at2"/>
<gene>
    <name evidence="2" type="ORF">BOW52_04180</name>
</gene>
<accession>A0A1T2L9I2</accession>
<reference evidence="2 3" key="1">
    <citation type="submission" date="2016-11" db="EMBL/GenBank/DDBJ databases">
        <title>Mixed transmission modes and dynamic genome evolution in an obligate animal-bacterial symbiosis.</title>
        <authorList>
            <person name="Russell S.L."/>
            <person name="Corbett-Detig R.B."/>
            <person name="Cavanaugh C.M."/>
        </authorList>
    </citation>
    <scope>NUCLEOTIDE SEQUENCE [LARGE SCALE GENOMIC DNA]</scope>
    <source>
        <strain evidence="2">Sp-SM6</strain>
    </source>
</reference>